<dbReference type="EMBL" id="KI913952">
    <property type="protein sequence ID" value="ETW10301.1"/>
    <property type="molecule type" value="Genomic_DNA"/>
</dbReference>
<accession>A0A024UUV1</accession>
<dbReference type="VEuPathDB" id="FungiDB:H310_00641"/>
<feature type="transmembrane region" description="Helical" evidence="2">
    <location>
        <begin position="222"/>
        <end position="241"/>
    </location>
</feature>
<evidence type="ECO:0000256" key="2">
    <source>
        <dbReference type="SAM" id="Phobius"/>
    </source>
</evidence>
<feature type="transmembrane region" description="Helical" evidence="2">
    <location>
        <begin position="87"/>
        <end position="107"/>
    </location>
</feature>
<feature type="compositionally biased region" description="Basic residues" evidence="1">
    <location>
        <begin position="1"/>
        <end position="11"/>
    </location>
</feature>
<feature type="transmembrane region" description="Helical" evidence="2">
    <location>
        <begin position="173"/>
        <end position="191"/>
    </location>
</feature>
<dbReference type="InterPro" id="IPR054235">
    <property type="entry name" value="DUF6962"/>
</dbReference>
<keyword evidence="2" id="KW-0472">Membrane</keyword>
<dbReference type="eggNOG" id="ENOG502RXDY">
    <property type="taxonomic scope" value="Eukaryota"/>
</dbReference>
<dbReference type="AlphaFoldDB" id="A0A024UUV1"/>
<dbReference type="Pfam" id="PF22285">
    <property type="entry name" value="DUF6962"/>
    <property type="match status" value="1"/>
</dbReference>
<evidence type="ECO:0000313" key="3">
    <source>
        <dbReference type="EMBL" id="ETW10301.1"/>
    </source>
</evidence>
<sequence>MPKGDHRRQRKTPFSADESLGLPSSKEVASPLDEDSMWVYWTSRGDTWDAQPACWITDYVLGLQCFVSFGCLLYMTSITRQDMFWNAVYLAAMGSTATLGGVLHHVAYKAQSRFSTDAGLHRRRVFGLRMTQPSVDRWIRWMWRFVLGLTTLANFALVAAAASRYMNPHWSQWTIYIAGIAYTAVAAIAFATMRTSIMLVGFLPPLCFGSIGAVAAFERGWLCELLVLAFALAGGLIQAAEVSPSRQHFNHNALAHVCISASVTTMAVHLSVIA</sequence>
<feature type="region of interest" description="Disordered" evidence="1">
    <location>
        <begin position="1"/>
        <end position="28"/>
    </location>
</feature>
<evidence type="ECO:0008006" key="4">
    <source>
        <dbReference type="Google" id="ProtNLM"/>
    </source>
</evidence>
<evidence type="ECO:0000256" key="1">
    <source>
        <dbReference type="SAM" id="MobiDB-lite"/>
    </source>
</evidence>
<keyword evidence="2" id="KW-1133">Transmembrane helix</keyword>
<dbReference type="OrthoDB" id="70912at2759"/>
<feature type="transmembrane region" description="Helical" evidence="2">
    <location>
        <begin position="197"/>
        <end position="217"/>
    </location>
</feature>
<reference evidence="3" key="1">
    <citation type="submission" date="2013-12" db="EMBL/GenBank/DDBJ databases">
        <title>The Genome Sequence of Aphanomyces invadans NJM9701.</title>
        <authorList>
            <consortium name="The Broad Institute Genomics Platform"/>
            <person name="Russ C."/>
            <person name="Tyler B."/>
            <person name="van West P."/>
            <person name="Dieguez-Uribeondo J."/>
            <person name="Young S.K."/>
            <person name="Zeng Q."/>
            <person name="Gargeya S."/>
            <person name="Fitzgerald M."/>
            <person name="Abouelleil A."/>
            <person name="Alvarado L."/>
            <person name="Chapman S.B."/>
            <person name="Gainer-Dewar J."/>
            <person name="Goldberg J."/>
            <person name="Griggs A."/>
            <person name="Gujja S."/>
            <person name="Hansen M."/>
            <person name="Howarth C."/>
            <person name="Imamovic A."/>
            <person name="Ireland A."/>
            <person name="Larimer J."/>
            <person name="McCowan C."/>
            <person name="Murphy C."/>
            <person name="Pearson M."/>
            <person name="Poon T.W."/>
            <person name="Priest M."/>
            <person name="Roberts A."/>
            <person name="Saif S."/>
            <person name="Shea T."/>
            <person name="Sykes S."/>
            <person name="Wortman J."/>
            <person name="Nusbaum C."/>
            <person name="Birren B."/>
        </authorList>
    </citation>
    <scope>NUCLEOTIDE SEQUENCE [LARGE SCALE GENOMIC DNA]</scope>
    <source>
        <strain evidence="3">NJM9701</strain>
    </source>
</reference>
<keyword evidence="2" id="KW-0812">Transmembrane</keyword>
<name>A0A024UUV1_9STRA</name>
<gene>
    <name evidence="3" type="ORF">H310_00641</name>
</gene>
<feature type="transmembrane region" description="Helical" evidence="2">
    <location>
        <begin position="253"/>
        <end position="273"/>
    </location>
</feature>
<dbReference type="GeneID" id="20077691"/>
<proteinExistence type="predicted"/>
<organism evidence="3">
    <name type="scientific">Aphanomyces invadans</name>
    <dbReference type="NCBI Taxonomy" id="157072"/>
    <lineage>
        <taxon>Eukaryota</taxon>
        <taxon>Sar</taxon>
        <taxon>Stramenopiles</taxon>
        <taxon>Oomycota</taxon>
        <taxon>Saprolegniomycetes</taxon>
        <taxon>Saprolegniales</taxon>
        <taxon>Verrucalvaceae</taxon>
        <taxon>Aphanomyces</taxon>
    </lineage>
</organism>
<protein>
    <recommendedName>
        <fullName evidence="4">Transmembrane protein</fullName>
    </recommendedName>
</protein>
<feature type="transmembrane region" description="Helical" evidence="2">
    <location>
        <begin position="141"/>
        <end position="161"/>
    </location>
</feature>
<dbReference type="RefSeq" id="XP_008861712.1">
    <property type="nucleotide sequence ID" value="XM_008863490.1"/>
</dbReference>